<evidence type="ECO:0000313" key="2">
    <source>
        <dbReference type="Proteomes" id="UP001227162"/>
    </source>
</evidence>
<gene>
    <name evidence="1" type="ORF">NOI20_17540</name>
</gene>
<dbReference type="AlphaFoldDB" id="A0AAJ1U9S6"/>
<dbReference type="EMBL" id="JANFFA010000007">
    <property type="protein sequence ID" value="MDQ2095926.1"/>
    <property type="molecule type" value="Genomic_DNA"/>
</dbReference>
<organism evidence="1 2">
    <name type="scientific">Rhodalgimonas zhirmunskyi</name>
    <dbReference type="NCBI Taxonomy" id="2964767"/>
    <lineage>
        <taxon>Bacteria</taxon>
        <taxon>Pseudomonadati</taxon>
        <taxon>Pseudomonadota</taxon>
        <taxon>Alphaproteobacteria</taxon>
        <taxon>Rhodobacterales</taxon>
        <taxon>Roseobacteraceae</taxon>
        <taxon>Rhodalgimonas</taxon>
    </lineage>
</organism>
<proteinExistence type="predicted"/>
<dbReference type="RefSeq" id="WP_317627549.1">
    <property type="nucleotide sequence ID" value="NZ_JANFFA010000007.1"/>
</dbReference>
<reference evidence="1" key="2">
    <citation type="submission" date="2023-04" db="EMBL/GenBank/DDBJ databases">
        <title>'Rhodoalgimonas zhirmunskyi' gen. nov., isolated from a red alga.</title>
        <authorList>
            <person name="Nedashkovskaya O.I."/>
            <person name="Otstavnykh N.Y."/>
            <person name="Bystritskaya E.P."/>
            <person name="Balabanova L.A."/>
            <person name="Isaeva M.P."/>
        </authorList>
    </citation>
    <scope>NUCLEOTIDE SEQUENCE</scope>
    <source>
        <strain evidence="1">10Alg 79</strain>
    </source>
</reference>
<accession>A0AAJ1U9S6</accession>
<reference evidence="1" key="1">
    <citation type="submission" date="2022-07" db="EMBL/GenBank/DDBJ databases">
        <authorList>
            <person name="Otstavnykh N."/>
            <person name="Isaeva M."/>
            <person name="Bystritskaya E."/>
        </authorList>
    </citation>
    <scope>NUCLEOTIDE SEQUENCE</scope>
    <source>
        <strain evidence="1">10Alg 79</strain>
    </source>
</reference>
<evidence type="ECO:0000313" key="1">
    <source>
        <dbReference type="EMBL" id="MDQ2095926.1"/>
    </source>
</evidence>
<sequence length="234" mass="24545">MSTWISDPLTRLRRLVRGGARGSAALGLCLALSGCLEGGEGLAFLTPRDGAADKKAQPKAPVLREVEMARGKVVIRPPRGYCIDQGSLKRGVSGFALIASCNSLRGDYAGADVEPVVMTVSVQPRLVKQEVPTAQAMASVLAPAQAIRHENGDGLSLIQLDRGGNAVLPGGDPKYWRGAMLINGQLVGLALYAPNGSSYAGERGRALILALAENLREASPLRLSPEQAAKLKAK</sequence>
<protein>
    <submittedName>
        <fullName evidence="1">Uncharacterized protein</fullName>
    </submittedName>
</protein>
<comment type="caution">
    <text evidence="1">The sequence shown here is derived from an EMBL/GenBank/DDBJ whole genome shotgun (WGS) entry which is preliminary data.</text>
</comment>
<name>A0AAJ1U9S6_9RHOB</name>
<dbReference type="Proteomes" id="UP001227162">
    <property type="component" value="Unassembled WGS sequence"/>
</dbReference>
<keyword evidence="2" id="KW-1185">Reference proteome</keyword>